<feature type="transmembrane region" description="Helical" evidence="1">
    <location>
        <begin position="97"/>
        <end position="123"/>
    </location>
</feature>
<keyword evidence="1" id="KW-0812">Transmembrane</keyword>
<keyword evidence="1" id="KW-1133">Transmembrane helix</keyword>
<dbReference type="InterPro" id="IPR004445">
    <property type="entry name" value="GltS"/>
</dbReference>
<dbReference type="EMBL" id="FWDO01000005">
    <property type="protein sequence ID" value="SLM19296.1"/>
    <property type="molecule type" value="Genomic_DNA"/>
</dbReference>
<accession>A0A3P3XSL5</accession>
<evidence type="ECO:0000313" key="2">
    <source>
        <dbReference type="EMBL" id="SLM19296.1"/>
    </source>
</evidence>
<feature type="transmembrane region" description="Helical" evidence="1">
    <location>
        <begin position="367"/>
        <end position="387"/>
    </location>
</feature>
<feature type="transmembrane region" description="Helical" evidence="1">
    <location>
        <begin position="335"/>
        <end position="355"/>
    </location>
</feature>
<proteinExistence type="predicted"/>
<name>A0A3P3XSL5_9SPIR</name>
<evidence type="ECO:0000256" key="1">
    <source>
        <dbReference type="SAM" id="Phobius"/>
    </source>
</evidence>
<protein>
    <submittedName>
        <fullName evidence="2">Na+/glutamate symporter-like protein</fullName>
    </submittedName>
</protein>
<dbReference type="AlphaFoldDB" id="A0A3P3XSL5"/>
<feature type="transmembrane region" description="Helical" evidence="1">
    <location>
        <begin position="36"/>
        <end position="55"/>
    </location>
</feature>
<feature type="transmembrane region" description="Helical" evidence="1">
    <location>
        <begin position="432"/>
        <end position="453"/>
    </location>
</feature>
<dbReference type="PANTHER" id="PTHR36178">
    <property type="entry name" value="SLR0625 PROTEIN"/>
    <property type="match status" value="1"/>
</dbReference>
<dbReference type="GO" id="GO:0015501">
    <property type="term" value="F:glutamate:sodium symporter activity"/>
    <property type="evidence" value="ECO:0007669"/>
    <property type="project" value="InterPro"/>
</dbReference>
<sequence>MDFSWKIIIDAGIISAGLVLATFLRSKIKFLQKYLVPNALTAGFLLLPVYNYLLPPMGYATNRLGDLVYHLLNISFISMSLRSSPPKIKGSRSNGGVLGMSAVILFGYASQAILGLLLTLLFLPKIHPAFGLHLPLGFALGPGQAYAIGKGWESMGFEGGSTVGLTFAAIGYLWACFGGMLLIHKGIRKGWMKPEQISIMTDKALLTGLIPRDREKPSAGRLTTDSEAIDSFSFHAAFVIFVYLLSYLFLKAVTFFLGFAGKTGMELATNLWGINFIFSAIIAIIVRKIVDALKLGYMIDDDSLTRISGISVDYMVAGALGAISLVFVGKYWLPILLMSTLCGLMVYYTIPWVSSRIFRDFRFERMLMLYGVSTGTLSTGLALLRVMDQEFKTKVSSDYMLSAGLTFVLALPFILAINLPAKAYTTGSMTPFWMFVLLAVGYLIFVSVIYWILARKRRFATPGENFYRPGK</sequence>
<dbReference type="PANTHER" id="PTHR36178:SF1">
    <property type="entry name" value="SODIUM_GLUTAMATE SYMPORTER"/>
    <property type="match status" value="1"/>
</dbReference>
<organism evidence="2">
    <name type="scientific">uncultured spirochete</name>
    <dbReference type="NCBI Taxonomy" id="156406"/>
    <lineage>
        <taxon>Bacteria</taxon>
        <taxon>Pseudomonadati</taxon>
        <taxon>Spirochaetota</taxon>
        <taxon>Spirochaetia</taxon>
        <taxon>Spirochaetales</taxon>
        <taxon>environmental samples</taxon>
    </lineage>
</organism>
<dbReference type="GO" id="GO:0016020">
    <property type="term" value="C:membrane"/>
    <property type="evidence" value="ECO:0007669"/>
    <property type="project" value="InterPro"/>
</dbReference>
<gene>
    <name evidence="2" type="ORF">SPIRO4BDMA_50811</name>
</gene>
<reference evidence="2" key="1">
    <citation type="submission" date="2017-02" db="EMBL/GenBank/DDBJ databases">
        <authorList>
            <person name="Regsiter A."/>
            <person name="William W."/>
        </authorList>
    </citation>
    <scope>NUCLEOTIDE SEQUENCE</scope>
    <source>
        <strain evidence="2">BdmA 4</strain>
    </source>
</reference>
<feature type="transmembrane region" description="Helical" evidence="1">
    <location>
        <begin position="6"/>
        <end position="24"/>
    </location>
</feature>
<feature type="transmembrane region" description="Helical" evidence="1">
    <location>
        <begin position="271"/>
        <end position="290"/>
    </location>
</feature>
<keyword evidence="1" id="KW-0472">Membrane</keyword>
<feature type="transmembrane region" description="Helical" evidence="1">
    <location>
        <begin position="236"/>
        <end position="259"/>
    </location>
</feature>
<feature type="transmembrane region" description="Helical" evidence="1">
    <location>
        <begin position="399"/>
        <end position="420"/>
    </location>
</feature>
<feature type="transmembrane region" description="Helical" evidence="1">
    <location>
        <begin position="163"/>
        <end position="183"/>
    </location>
</feature>
<dbReference type="GO" id="GO:0015813">
    <property type="term" value="P:L-glutamate transmembrane transport"/>
    <property type="evidence" value="ECO:0007669"/>
    <property type="project" value="InterPro"/>
</dbReference>
<feature type="transmembrane region" description="Helical" evidence="1">
    <location>
        <begin position="311"/>
        <end position="329"/>
    </location>
</feature>